<dbReference type="EMBL" id="KX034083">
    <property type="protein sequence ID" value="ANI76206.1"/>
    <property type="molecule type" value="Genomic_DNA"/>
</dbReference>
<dbReference type="AlphaFoldDB" id="A0A173KT34"/>
<keyword evidence="1" id="KW-0614">Plasmid</keyword>
<gene>
    <name evidence="1" type="ORF">pA31-12_048</name>
</gene>
<reference evidence="1" key="1">
    <citation type="journal article" date="2016" name="Antimicrob. Agents Chemother.">
        <title>Complete Nucleotide Sequence of IncI2 Plasmid Co-harboring blaCTX-M-55 and mcr-1.</title>
        <authorList>
            <person name="Sun J."/>
            <person name="Yang R.-S."/>
        </authorList>
    </citation>
    <scope>NUCLEOTIDE SEQUENCE</scope>
    <source>
        <strain evidence="1">A31-12</strain>
        <plasmid evidence="1">pA31-12</plasmid>
    </source>
</reference>
<proteinExistence type="predicted"/>
<sequence>MYVINQQTRDNNILTLHDVFKIYQNTGGLRLVKTEENEKYISIIICGVFRIRKNKKNNKITLWGYKLRDKHTGVWTRRNSFPGKIFLFWSKKSAYDMDDWLKYAISYIIKSLIEAGYSIEDKLYLLRIGEEEENSESRYISTLYPSNVYYSYELDLPLYFQTPVIT</sequence>
<geneLocation type="plasmid" evidence="1">
    <name>pA31-12</name>
</geneLocation>
<accession>A0A173KT34</accession>
<evidence type="ECO:0000313" key="1">
    <source>
        <dbReference type="EMBL" id="ANI76206.1"/>
    </source>
</evidence>
<name>A0A173KT34_ECOLX</name>
<organism evidence="1">
    <name type="scientific">Escherichia coli</name>
    <dbReference type="NCBI Taxonomy" id="562"/>
    <lineage>
        <taxon>Bacteria</taxon>
        <taxon>Pseudomonadati</taxon>
        <taxon>Pseudomonadota</taxon>
        <taxon>Gammaproteobacteria</taxon>
        <taxon>Enterobacterales</taxon>
        <taxon>Enterobacteriaceae</taxon>
        <taxon>Escherichia</taxon>
    </lineage>
</organism>
<protein>
    <submittedName>
        <fullName evidence="1">Uncharacterized protein</fullName>
    </submittedName>
</protein>